<accession>A0A9N8E7X8</accession>
<dbReference type="AlphaFoldDB" id="A0A9N8E7X8"/>
<dbReference type="Proteomes" id="UP001153069">
    <property type="component" value="Unassembled WGS sequence"/>
</dbReference>
<dbReference type="EMBL" id="CAICTM010000779">
    <property type="protein sequence ID" value="CAB9516397.1"/>
    <property type="molecule type" value="Genomic_DNA"/>
</dbReference>
<protein>
    <submittedName>
        <fullName evidence="2">Uncharacterized protein</fullName>
    </submittedName>
</protein>
<gene>
    <name evidence="2" type="ORF">SEMRO_780_G201420.1</name>
</gene>
<reference evidence="2" key="1">
    <citation type="submission" date="2020-06" db="EMBL/GenBank/DDBJ databases">
        <authorList>
            <consortium name="Plant Systems Biology data submission"/>
        </authorList>
    </citation>
    <scope>NUCLEOTIDE SEQUENCE</scope>
    <source>
        <strain evidence="2">D6</strain>
    </source>
</reference>
<feature type="region of interest" description="Disordered" evidence="1">
    <location>
        <begin position="79"/>
        <end position="119"/>
    </location>
</feature>
<feature type="compositionally biased region" description="Basic and acidic residues" evidence="1">
    <location>
        <begin position="177"/>
        <end position="208"/>
    </location>
</feature>
<proteinExistence type="predicted"/>
<evidence type="ECO:0000256" key="1">
    <source>
        <dbReference type="SAM" id="MobiDB-lite"/>
    </source>
</evidence>
<feature type="region of interest" description="Disordered" evidence="1">
    <location>
        <begin position="159"/>
        <end position="208"/>
    </location>
</feature>
<organism evidence="2 3">
    <name type="scientific">Seminavis robusta</name>
    <dbReference type="NCBI Taxonomy" id="568900"/>
    <lineage>
        <taxon>Eukaryota</taxon>
        <taxon>Sar</taxon>
        <taxon>Stramenopiles</taxon>
        <taxon>Ochrophyta</taxon>
        <taxon>Bacillariophyta</taxon>
        <taxon>Bacillariophyceae</taxon>
        <taxon>Bacillariophycidae</taxon>
        <taxon>Naviculales</taxon>
        <taxon>Naviculaceae</taxon>
        <taxon>Seminavis</taxon>
    </lineage>
</organism>
<name>A0A9N8E7X8_9STRA</name>
<keyword evidence="3" id="KW-1185">Reference proteome</keyword>
<comment type="caution">
    <text evidence="2">The sequence shown here is derived from an EMBL/GenBank/DDBJ whole genome shotgun (WGS) entry which is preliminary data.</text>
</comment>
<sequence>MTGGTSKSPTKEMKMNSKTARLLSSLLFLTNKKHQKSNSLPEHDLDDTSAMSSTEEFSETSEFNAAVAEFSARGLIAETTDDHNTNEATEMTKHDNKQEVREGEAEQEEISQKEVAREEEYVTRSAAMFEFDVDELEELAGLDIDNLEDLLCLMGLNDEPQEESAKEESTPQTETPEIEKEEAPTTVQKEESKKQSTKKPDAIDVHGRFRDDILRRLKKQSKGTQAAYTPYTYGRNGLSFATEEEHTQAGYDDDEISRFSTSTVGLYY</sequence>
<feature type="compositionally biased region" description="Low complexity" evidence="1">
    <location>
        <begin position="52"/>
        <end position="63"/>
    </location>
</feature>
<feature type="region of interest" description="Disordered" evidence="1">
    <location>
        <begin position="33"/>
        <end position="64"/>
    </location>
</feature>
<feature type="compositionally biased region" description="Basic and acidic residues" evidence="1">
    <location>
        <begin position="80"/>
        <end position="119"/>
    </location>
</feature>
<evidence type="ECO:0000313" key="3">
    <source>
        <dbReference type="Proteomes" id="UP001153069"/>
    </source>
</evidence>
<evidence type="ECO:0000313" key="2">
    <source>
        <dbReference type="EMBL" id="CAB9516397.1"/>
    </source>
</evidence>